<evidence type="ECO:0000313" key="3">
    <source>
        <dbReference type="EMBL" id="GFS04050.1"/>
    </source>
</evidence>
<dbReference type="PROSITE" id="PS51029">
    <property type="entry name" value="MADF"/>
    <property type="match status" value="1"/>
</dbReference>
<evidence type="ECO:0000259" key="2">
    <source>
        <dbReference type="PROSITE" id="PS51029"/>
    </source>
</evidence>
<dbReference type="SMART" id="SM00595">
    <property type="entry name" value="MADF"/>
    <property type="match status" value="1"/>
</dbReference>
<evidence type="ECO:0000313" key="4">
    <source>
        <dbReference type="Proteomes" id="UP000762676"/>
    </source>
</evidence>
<accession>A0AAV4I1Y4</accession>
<protein>
    <recommendedName>
        <fullName evidence="2">MADF domain-containing protein</fullName>
    </recommendedName>
</protein>
<proteinExistence type="predicted"/>
<dbReference type="PANTHER" id="PTHR21505:SF8">
    <property type="entry name" value="DPT-YFP REPRESSOR BY OVEREXPRESSION, ISOFORM D-RELATED"/>
    <property type="match status" value="1"/>
</dbReference>
<comment type="caution">
    <text evidence="3">The sequence shown here is derived from an EMBL/GenBank/DDBJ whole genome shotgun (WGS) entry which is preliminary data.</text>
</comment>
<feature type="compositionally biased region" description="Low complexity" evidence="1">
    <location>
        <begin position="214"/>
        <end position="245"/>
    </location>
</feature>
<feature type="region of interest" description="Disordered" evidence="1">
    <location>
        <begin position="193"/>
        <end position="257"/>
    </location>
</feature>
<dbReference type="Proteomes" id="UP000762676">
    <property type="component" value="Unassembled WGS sequence"/>
</dbReference>
<dbReference type="EMBL" id="BMAT01009323">
    <property type="protein sequence ID" value="GFS04050.1"/>
    <property type="molecule type" value="Genomic_DNA"/>
</dbReference>
<feature type="compositionally biased region" description="Basic residues" evidence="1">
    <location>
        <begin position="361"/>
        <end position="372"/>
    </location>
</feature>
<name>A0AAV4I1Y4_9GAST</name>
<sequence length="372" mass="42131">MWGPDSTLLFIEAYRSAECLWNIKSKAYSNRYLKQKAFENLIKLCRDFDPNVNKDTIAKKINNIRTSFRRELKKKEAYKGSDEEYQPKLWYFNQLLFLVDQETPSQSCSDTSLEQDAPQDDADDDTIELDFDIDKFESEPNSPCSYVELDEGFALNALHPRPSAGTGTEEPAHLEIKHENQVQQDYRTVTVAESSSHIAEPSTLGQARAPQPRPTGSPAATAASAPGRASYASSTTTSARLTSHRPPQVNKRYPRDGRDESVLEIALAKLLTPPAAPDEDECDVFGRSVAHRLRALSHMQKILARKYISDVLFEAELGELSRQTPTHLYHSMHPSSSAVRQNFDRQSTQGSEESYNTQHRNSPRFHPYHQKR</sequence>
<keyword evidence="4" id="KW-1185">Reference proteome</keyword>
<feature type="region of interest" description="Disordered" evidence="1">
    <location>
        <begin position="327"/>
        <end position="372"/>
    </location>
</feature>
<organism evidence="3 4">
    <name type="scientific">Elysia marginata</name>
    <dbReference type="NCBI Taxonomy" id="1093978"/>
    <lineage>
        <taxon>Eukaryota</taxon>
        <taxon>Metazoa</taxon>
        <taxon>Spiralia</taxon>
        <taxon>Lophotrochozoa</taxon>
        <taxon>Mollusca</taxon>
        <taxon>Gastropoda</taxon>
        <taxon>Heterobranchia</taxon>
        <taxon>Euthyneura</taxon>
        <taxon>Panpulmonata</taxon>
        <taxon>Sacoglossa</taxon>
        <taxon>Placobranchoidea</taxon>
        <taxon>Plakobranchidae</taxon>
        <taxon>Elysia</taxon>
    </lineage>
</organism>
<dbReference type="Pfam" id="PF10545">
    <property type="entry name" value="MADF_DNA_bdg"/>
    <property type="match status" value="1"/>
</dbReference>
<feature type="compositionally biased region" description="Polar residues" evidence="1">
    <location>
        <begin position="333"/>
        <end position="360"/>
    </location>
</feature>
<feature type="domain" description="MADF" evidence="2">
    <location>
        <begin position="9"/>
        <end position="103"/>
    </location>
</feature>
<dbReference type="InterPro" id="IPR006578">
    <property type="entry name" value="MADF-dom"/>
</dbReference>
<gene>
    <name evidence="3" type="ORF">ElyMa_004646800</name>
</gene>
<dbReference type="AlphaFoldDB" id="A0AAV4I1Y4"/>
<reference evidence="3 4" key="1">
    <citation type="journal article" date="2021" name="Elife">
        <title>Chloroplast acquisition without the gene transfer in kleptoplastic sea slugs, Plakobranchus ocellatus.</title>
        <authorList>
            <person name="Maeda T."/>
            <person name="Takahashi S."/>
            <person name="Yoshida T."/>
            <person name="Shimamura S."/>
            <person name="Takaki Y."/>
            <person name="Nagai Y."/>
            <person name="Toyoda A."/>
            <person name="Suzuki Y."/>
            <person name="Arimoto A."/>
            <person name="Ishii H."/>
            <person name="Satoh N."/>
            <person name="Nishiyama T."/>
            <person name="Hasebe M."/>
            <person name="Maruyama T."/>
            <person name="Minagawa J."/>
            <person name="Obokata J."/>
            <person name="Shigenobu S."/>
        </authorList>
    </citation>
    <scope>NUCLEOTIDE SEQUENCE [LARGE SCALE GENOMIC DNA]</scope>
</reference>
<dbReference type="PANTHER" id="PTHR21505">
    <property type="entry name" value="MADF DOMAIN-CONTAINING PROTEIN-RELATED"/>
    <property type="match status" value="1"/>
</dbReference>
<evidence type="ECO:0000256" key="1">
    <source>
        <dbReference type="SAM" id="MobiDB-lite"/>
    </source>
</evidence>
<feature type="region of interest" description="Disordered" evidence="1">
    <location>
        <begin position="106"/>
        <end position="125"/>
    </location>
</feature>